<dbReference type="InterPro" id="IPR029063">
    <property type="entry name" value="SAM-dependent_MTases_sf"/>
</dbReference>
<dbReference type="GO" id="GO:0005886">
    <property type="term" value="C:plasma membrane"/>
    <property type="evidence" value="ECO:0007669"/>
    <property type="project" value="TreeGrafter"/>
</dbReference>
<dbReference type="GO" id="GO:0008168">
    <property type="term" value="F:methyltransferase activity"/>
    <property type="evidence" value="ECO:0007669"/>
    <property type="project" value="UniProtKB-KW"/>
</dbReference>
<dbReference type="InterPro" id="IPR006342">
    <property type="entry name" value="FkbM_mtfrase"/>
</dbReference>
<reference evidence="2 3" key="1">
    <citation type="submission" date="2019-03" db="EMBL/GenBank/DDBJ databases">
        <title>Genomic Encyclopedia of Type Strains, Phase IV (KMG-V): Genome sequencing to study the core and pangenomes of soil and plant-associated prokaryotes.</title>
        <authorList>
            <person name="Whitman W."/>
        </authorList>
    </citation>
    <scope>NUCLEOTIDE SEQUENCE [LARGE SCALE GENOMIC DNA]</scope>
    <source>
        <strain evidence="2 3">Hc14</strain>
    </source>
</reference>
<keyword evidence="2" id="KW-0808">Transferase</keyword>
<protein>
    <submittedName>
        <fullName evidence="2">FkbM family methyltransferase</fullName>
    </submittedName>
</protein>
<dbReference type="InterPro" id="IPR053202">
    <property type="entry name" value="EGF_Rcpt_Signaling_Reg"/>
</dbReference>
<dbReference type="GO" id="GO:0006888">
    <property type="term" value="P:endoplasmic reticulum to Golgi vesicle-mediated transport"/>
    <property type="evidence" value="ECO:0007669"/>
    <property type="project" value="TreeGrafter"/>
</dbReference>
<name>A0A4V2V8G4_RHISU</name>
<dbReference type="GO" id="GO:0016197">
    <property type="term" value="P:endosomal transport"/>
    <property type="evidence" value="ECO:0007669"/>
    <property type="project" value="TreeGrafter"/>
</dbReference>
<dbReference type="GO" id="GO:0005737">
    <property type="term" value="C:cytoplasm"/>
    <property type="evidence" value="ECO:0007669"/>
    <property type="project" value="GOC"/>
</dbReference>
<dbReference type="Gene3D" id="3.40.50.150">
    <property type="entry name" value="Vaccinia Virus protein VP39"/>
    <property type="match status" value="1"/>
</dbReference>
<keyword evidence="2" id="KW-0489">Methyltransferase</keyword>
<evidence type="ECO:0000313" key="3">
    <source>
        <dbReference type="Proteomes" id="UP000294576"/>
    </source>
</evidence>
<evidence type="ECO:0000259" key="1">
    <source>
        <dbReference type="Pfam" id="PF05050"/>
    </source>
</evidence>
<dbReference type="SUPFAM" id="SSF53335">
    <property type="entry name" value="S-adenosyl-L-methionine-dependent methyltransferases"/>
    <property type="match status" value="1"/>
</dbReference>
<sequence length="228" mass="26218">MGIRTWLGLKKKRVPLERPPFWNEHSYSQIQQDRWVIDELNGKRDGFFVEVGAYDGKHFSNTYMLEKEYSWTGIVAEPNPLFSDTIREVRSGPLCTSPVDATTGRAVKMRFVSAAPALSGMAQLAHKDLHTKARRKEGVEIVQTTISLNDLLSQNNAPADIDFISIDTEGNEPGIMSTFDFSRYSVRLFSIEHNHTEADAKLDRIILPKGYERVYREWSRFDAWYRKV</sequence>
<dbReference type="EMBL" id="SMBH01000013">
    <property type="protein sequence ID" value="TCU13175.1"/>
    <property type="molecule type" value="Genomic_DNA"/>
</dbReference>
<feature type="domain" description="Methyltransferase FkbM" evidence="1">
    <location>
        <begin position="50"/>
        <end position="205"/>
    </location>
</feature>
<accession>A0A4V2V8G4</accession>
<evidence type="ECO:0000313" key="2">
    <source>
        <dbReference type="EMBL" id="TCU13175.1"/>
    </source>
</evidence>
<dbReference type="PANTHER" id="PTHR34009">
    <property type="entry name" value="PROTEIN STAR"/>
    <property type="match status" value="1"/>
</dbReference>
<organism evidence="2 3">
    <name type="scientific">Rhizobium sullae</name>
    <name type="common">Rhizobium hedysari</name>
    <dbReference type="NCBI Taxonomy" id="50338"/>
    <lineage>
        <taxon>Bacteria</taxon>
        <taxon>Pseudomonadati</taxon>
        <taxon>Pseudomonadota</taxon>
        <taxon>Alphaproteobacteria</taxon>
        <taxon>Hyphomicrobiales</taxon>
        <taxon>Rhizobiaceae</taxon>
        <taxon>Rhizobium/Agrobacterium group</taxon>
        <taxon>Rhizobium</taxon>
    </lineage>
</organism>
<dbReference type="PANTHER" id="PTHR34009:SF2">
    <property type="entry name" value="PROTEIN STAR"/>
    <property type="match status" value="1"/>
</dbReference>
<dbReference type="Pfam" id="PF05050">
    <property type="entry name" value="Methyltransf_21"/>
    <property type="match status" value="1"/>
</dbReference>
<gene>
    <name evidence="2" type="ORF">EV132_113163</name>
</gene>
<comment type="caution">
    <text evidence="2">The sequence shown here is derived from an EMBL/GenBank/DDBJ whole genome shotgun (WGS) entry which is preliminary data.</text>
</comment>
<dbReference type="GO" id="GO:0032259">
    <property type="term" value="P:methylation"/>
    <property type="evidence" value="ECO:0007669"/>
    <property type="project" value="UniProtKB-KW"/>
</dbReference>
<dbReference type="RefSeq" id="WP_165928270.1">
    <property type="nucleotide sequence ID" value="NZ_SMBH01000013.1"/>
</dbReference>
<dbReference type="Proteomes" id="UP000294576">
    <property type="component" value="Unassembled WGS sequence"/>
</dbReference>
<dbReference type="AlphaFoldDB" id="A0A4V2V8G4"/>
<proteinExistence type="predicted"/>